<dbReference type="KEGG" id="ypa:YPA_CD0089"/>
<name>A0A0H2YDU6_YERPA</name>
<gene>
    <name evidence="1" type="ordered locus">YPA_CD0089</name>
</gene>
<sequence length="30" mass="3507">MQNAQIRLLDIIAYERVVFSEIQLLNNCAK</sequence>
<evidence type="ECO:0000313" key="2">
    <source>
        <dbReference type="Proteomes" id="UP000001971"/>
    </source>
</evidence>
<dbReference type="EMBL" id="CP000311">
    <property type="protein sequence ID" value="ABG16333.1"/>
    <property type="molecule type" value="Genomic_DNA"/>
</dbReference>
<keyword evidence="1" id="KW-0614">Plasmid</keyword>
<accession>A0A0H2YDU6</accession>
<evidence type="ECO:0000313" key="1">
    <source>
        <dbReference type="EMBL" id="ABG16333.1"/>
    </source>
</evidence>
<geneLocation type="plasmid" evidence="1 2">
    <name>pCD</name>
</geneLocation>
<dbReference type="AlphaFoldDB" id="A0A0H2YDU6"/>
<protein>
    <submittedName>
        <fullName evidence="1">Uncharacterized protein</fullName>
    </submittedName>
</protein>
<dbReference type="Proteomes" id="UP000001971">
    <property type="component" value="Plasmid pCD"/>
</dbReference>
<proteinExistence type="predicted"/>
<organism evidence="1 2">
    <name type="scientific">Yersinia pestis bv. Antiqua (strain Antiqua)</name>
    <dbReference type="NCBI Taxonomy" id="360102"/>
    <lineage>
        <taxon>Bacteria</taxon>
        <taxon>Pseudomonadati</taxon>
        <taxon>Pseudomonadota</taxon>
        <taxon>Gammaproteobacteria</taxon>
        <taxon>Enterobacterales</taxon>
        <taxon>Yersiniaceae</taxon>
        <taxon>Yersinia</taxon>
    </lineage>
</organism>
<reference evidence="1 2" key="1">
    <citation type="journal article" date="2006" name="J. Bacteriol.">
        <title>Complete genome sequence of Yersinia pestis strains Antiqua and Nepal516: evidence of gene reduction in an emerging pathogen.</title>
        <authorList>
            <person name="Chain P.S."/>
            <person name="Hu P."/>
            <person name="Malfatti S.A."/>
            <person name="Radnedge L."/>
            <person name="Larimer F."/>
            <person name="Vergez L.M."/>
            <person name="Worsham P."/>
            <person name="Chu M.C."/>
            <person name="Andersen G.L."/>
        </authorList>
    </citation>
    <scope>NUCLEOTIDE SEQUENCE [LARGE SCALE GENOMIC DNA]</scope>
    <source>
        <strain evidence="1 2">Antiqua</strain>
        <plasmid evidence="1 2">pCD</plasmid>
    </source>
</reference>